<evidence type="ECO:0000313" key="3">
    <source>
        <dbReference type="Proteomes" id="UP000027730"/>
    </source>
</evidence>
<dbReference type="AlphaFoldDB" id="A0A074XF01"/>
<feature type="compositionally biased region" description="Polar residues" evidence="1">
    <location>
        <begin position="27"/>
        <end position="38"/>
    </location>
</feature>
<gene>
    <name evidence="2" type="ORF">M436DRAFT_81557</name>
</gene>
<dbReference type="EMBL" id="KL584709">
    <property type="protein sequence ID" value="KEQ73161.1"/>
    <property type="molecule type" value="Genomic_DNA"/>
</dbReference>
<keyword evidence="3" id="KW-1185">Reference proteome</keyword>
<accession>A0A074XF01</accession>
<feature type="region of interest" description="Disordered" evidence="1">
    <location>
        <begin position="213"/>
        <end position="242"/>
    </location>
</feature>
<feature type="region of interest" description="Disordered" evidence="1">
    <location>
        <begin position="1"/>
        <end position="77"/>
    </location>
</feature>
<evidence type="ECO:0000313" key="2">
    <source>
        <dbReference type="EMBL" id="KEQ73161.1"/>
    </source>
</evidence>
<proteinExistence type="predicted"/>
<sequence length="242" mass="27363">MAYYEGFPPALSSPATAAGSDLPKQPTYPTVQSSQTPSPVKDTARDSPMDPAGKRPVPGDTTVQDHGLNGSSTNKPEQACEGCRFLRRRCDGSSYSIEGHGHEKGRCSSHEYQDHLQWRYQVTKAWISLDKHDGCPFANSFFTHGTKPCDKGWGKALHEHMYLHGKRRMETDAPEVILEEYRGRHVHEERHQSLELELEDTGNSENRIWKLCPTGQQQQWQQQPGQREQGQPSASSYPYREV</sequence>
<feature type="compositionally biased region" description="Polar residues" evidence="1">
    <location>
        <begin position="61"/>
        <end position="76"/>
    </location>
</feature>
<name>A0A074XF01_9PEZI</name>
<protein>
    <submittedName>
        <fullName evidence="2">Uncharacterized protein</fullName>
    </submittedName>
</protein>
<reference evidence="2 3" key="1">
    <citation type="journal article" date="2014" name="BMC Genomics">
        <title>Genome sequencing of four Aureobasidium pullulans varieties: biotechnological potential, stress tolerance, and description of new species.</title>
        <authorList>
            <person name="Gostin Ar C."/>
            <person name="Ohm R.A."/>
            <person name="Kogej T."/>
            <person name="Sonjak S."/>
            <person name="Turk M."/>
            <person name="Zajc J."/>
            <person name="Zalar P."/>
            <person name="Grube M."/>
            <person name="Sun H."/>
            <person name="Han J."/>
            <person name="Sharma A."/>
            <person name="Chiniquy J."/>
            <person name="Ngan C.Y."/>
            <person name="Lipzen A."/>
            <person name="Barry K."/>
            <person name="Grigoriev I.V."/>
            <person name="Gunde-Cimerman N."/>
        </authorList>
    </citation>
    <scope>NUCLEOTIDE SEQUENCE [LARGE SCALE GENOMIC DNA]</scope>
    <source>
        <strain evidence="2 3">CBS 147.97</strain>
    </source>
</reference>
<evidence type="ECO:0000256" key="1">
    <source>
        <dbReference type="SAM" id="MobiDB-lite"/>
    </source>
</evidence>
<dbReference type="HOGENOM" id="CLU_1146991_0_0_1"/>
<feature type="compositionally biased region" description="Low complexity" evidence="1">
    <location>
        <begin position="213"/>
        <end position="232"/>
    </location>
</feature>
<dbReference type="Proteomes" id="UP000027730">
    <property type="component" value="Unassembled WGS sequence"/>
</dbReference>
<dbReference type="GeneID" id="25416816"/>
<organism evidence="2 3">
    <name type="scientific">Aureobasidium namibiae CBS 147.97</name>
    <dbReference type="NCBI Taxonomy" id="1043004"/>
    <lineage>
        <taxon>Eukaryota</taxon>
        <taxon>Fungi</taxon>
        <taxon>Dikarya</taxon>
        <taxon>Ascomycota</taxon>
        <taxon>Pezizomycotina</taxon>
        <taxon>Dothideomycetes</taxon>
        <taxon>Dothideomycetidae</taxon>
        <taxon>Dothideales</taxon>
        <taxon>Saccotheciaceae</taxon>
        <taxon>Aureobasidium</taxon>
    </lineage>
</organism>
<dbReference type="RefSeq" id="XP_013427735.1">
    <property type="nucleotide sequence ID" value="XM_013572281.1"/>
</dbReference>